<comment type="caution">
    <text evidence="2">The sequence shown here is derived from an EMBL/GenBank/DDBJ whole genome shotgun (WGS) entry which is preliminary data.</text>
</comment>
<sequence length="284" mass="30558">MDDTVAAAFPFFLDADPGTRFCLFHAPLTEHPRGAILYVPPFAEELNKCRRMAAMQSRCFAQAGYAVLQLDLYGCGDSDGDFGDARWHVWLNDIEYACRWLREFGYPRPALWGARLGALLALDFACTSPDPPPALILWQAALSGSRYIKQFLRVETAAQMLAPDGAARAAGIVPSAKPLEVAGYTLAPALIQAIGERDAAQRTPPCPVHWLEVDSTGPAATSDTPDQVATTAAVSPSSARQIEQWRTAGVPVTVQAVAGQAFWASTEIVLCPALLDATTTLELP</sequence>
<keyword evidence="2" id="KW-0378">Hydrolase</keyword>
<dbReference type="Pfam" id="PF12146">
    <property type="entry name" value="Hydrolase_4"/>
    <property type="match status" value="1"/>
</dbReference>
<gene>
    <name evidence="2" type="ORF">H3H39_09580</name>
</gene>
<dbReference type="InterPro" id="IPR029058">
    <property type="entry name" value="AB_hydrolase_fold"/>
</dbReference>
<evidence type="ECO:0000313" key="3">
    <source>
        <dbReference type="Proteomes" id="UP000573499"/>
    </source>
</evidence>
<protein>
    <submittedName>
        <fullName evidence="2">Hydrolase 2, exosortase A system-associated</fullName>
    </submittedName>
</protein>
<dbReference type="Gene3D" id="3.40.50.1820">
    <property type="entry name" value="alpha/beta hydrolase"/>
    <property type="match status" value="1"/>
</dbReference>
<name>A0A7W2F8Y9_9BURK</name>
<proteinExistence type="predicted"/>
<dbReference type="EMBL" id="JACEZU010000004">
    <property type="protein sequence ID" value="MBA5687293.1"/>
    <property type="molecule type" value="Genomic_DNA"/>
</dbReference>
<dbReference type="Proteomes" id="UP000573499">
    <property type="component" value="Unassembled WGS sequence"/>
</dbReference>
<reference evidence="2 3" key="1">
    <citation type="submission" date="2020-07" db="EMBL/GenBank/DDBJ databases">
        <title>Novel species isolated from subtropical streams in China.</title>
        <authorList>
            <person name="Lu H."/>
        </authorList>
    </citation>
    <scope>NUCLEOTIDE SEQUENCE [LARGE SCALE GENOMIC DNA]</scope>
    <source>
        <strain evidence="2 3">LX47W</strain>
    </source>
</reference>
<dbReference type="AlphaFoldDB" id="A0A7W2F8Y9"/>
<evidence type="ECO:0000313" key="2">
    <source>
        <dbReference type="EMBL" id="MBA5687293.1"/>
    </source>
</evidence>
<evidence type="ECO:0000259" key="1">
    <source>
        <dbReference type="Pfam" id="PF12146"/>
    </source>
</evidence>
<dbReference type="SUPFAM" id="SSF53474">
    <property type="entry name" value="alpha/beta-Hydrolases"/>
    <property type="match status" value="1"/>
</dbReference>
<keyword evidence="3" id="KW-1185">Reference proteome</keyword>
<feature type="domain" description="Serine aminopeptidase S33" evidence="1">
    <location>
        <begin position="31"/>
        <end position="162"/>
    </location>
</feature>
<dbReference type="InterPro" id="IPR022742">
    <property type="entry name" value="Hydrolase_4"/>
</dbReference>
<organism evidence="2 3">
    <name type="scientific">Rugamonas apoptosis</name>
    <dbReference type="NCBI Taxonomy" id="2758570"/>
    <lineage>
        <taxon>Bacteria</taxon>
        <taxon>Pseudomonadati</taxon>
        <taxon>Pseudomonadota</taxon>
        <taxon>Betaproteobacteria</taxon>
        <taxon>Burkholderiales</taxon>
        <taxon>Oxalobacteraceae</taxon>
        <taxon>Telluria group</taxon>
        <taxon>Rugamonas</taxon>
    </lineage>
</organism>
<dbReference type="GO" id="GO:0016787">
    <property type="term" value="F:hydrolase activity"/>
    <property type="evidence" value="ECO:0007669"/>
    <property type="project" value="UniProtKB-KW"/>
</dbReference>
<dbReference type="NCBIfam" id="TIGR03101">
    <property type="entry name" value="hydr2_PEP"/>
    <property type="match status" value="1"/>
</dbReference>
<accession>A0A7W2F8Y9</accession>
<dbReference type="InterPro" id="IPR017532">
    <property type="entry name" value="Hydrolase-2_PEP"/>
</dbReference>